<evidence type="ECO:0000259" key="29">
    <source>
        <dbReference type="Pfam" id="PF25785"/>
    </source>
</evidence>
<evidence type="ECO:0000259" key="28">
    <source>
        <dbReference type="Pfam" id="PF25481"/>
    </source>
</evidence>
<feature type="region of interest" description="Disordered" evidence="26">
    <location>
        <begin position="1410"/>
        <end position="1432"/>
    </location>
</feature>
<evidence type="ECO:0000256" key="20">
    <source>
        <dbReference type="ARBA" id="ARBA00023212"/>
    </source>
</evidence>
<dbReference type="Ensembl" id="ENSMAMT00000056731.1">
    <property type="protein sequence ID" value="ENSMAMP00000056803.1"/>
    <property type="gene ID" value="ENSMAMG00000007922.2"/>
</dbReference>
<evidence type="ECO:0000256" key="18">
    <source>
        <dbReference type="ARBA" id="ARBA00023132"/>
    </source>
</evidence>
<feature type="coiled-coil region" evidence="25">
    <location>
        <begin position="723"/>
        <end position="757"/>
    </location>
</feature>
<feature type="compositionally biased region" description="Polar residues" evidence="26">
    <location>
        <begin position="1945"/>
        <end position="1955"/>
    </location>
</feature>
<dbReference type="GO" id="GO:0031965">
    <property type="term" value="C:nuclear membrane"/>
    <property type="evidence" value="ECO:0007669"/>
    <property type="project" value="UniProtKB-SubCell"/>
</dbReference>
<evidence type="ECO:0000256" key="16">
    <source>
        <dbReference type="ARBA" id="ARBA00023010"/>
    </source>
</evidence>
<comment type="similarity">
    <text evidence="6">Belongs to the TPR family.</text>
</comment>
<dbReference type="Pfam" id="PF25481">
    <property type="entry name" value="Nucleoprot-TPR"/>
    <property type="match status" value="1"/>
</dbReference>
<feature type="region of interest" description="Disordered" evidence="26">
    <location>
        <begin position="1971"/>
        <end position="1990"/>
    </location>
</feature>
<feature type="coiled-coil region" evidence="25">
    <location>
        <begin position="154"/>
        <end position="188"/>
    </location>
</feature>
<evidence type="ECO:0000256" key="9">
    <source>
        <dbReference type="ARBA" id="ARBA00022454"/>
    </source>
</evidence>
<keyword evidence="11" id="KW-0132">Cell division</keyword>
<keyword evidence="15" id="KW-0653">Protein transport</keyword>
<feature type="compositionally biased region" description="Low complexity" evidence="26">
    <location>
        <begin position="1512"/>
        <end position="1523"/>
    </location>
</feature>
<evidence type="ECO:0000256" key="4">
    <source>
        <dbReference type="ARBA" id="ARBA00004620"/>
    </source>
</evidence>
<keyword evidence="16" id="KW-0811">Translocation</keyword>
<evidence type="ECO:0000256" key="24">
    <source>
        <dbReference type="ARBA" id="ARBA00077074"/>
    </source>
</evidence>
<feature type="compositionally biased region" description="Polar residues" evidence="26">
    <location>
        <begin position="1660"/>
        <end position="1709"/>
    </location>
</feature>
<dbReference type="GO" id="GO:0006406">
    <property type="term" value="P:mRNA export from nucleus"/>
    <property type="evidence" value="ECO:0007669"/>
    <property type="project" value="TreeGrafter"/>
</dbReference>
<keyword evidence="14" id="KW-0995">Kinetochore</keyword>
<dbReference type="GO" id="GO:0006606">
    <property type="term" value="P:protein import into nucleus"/>
    <property type="evidence" value="ECO:0007669"/>
    <property type="project" value="InterPro"/>
</dbReference>
<feature type="compositionally biased region" description="Polar residues" evidence="26">
    <location>
        <begin position="523"/>
        <end position="538"/>
    </location>
</feature>
<evidence type="ECO:0000256" key="13">
    <source>
        <dbReference type="ARBA" id="ARBA00022816"/>
    </source>
</evidence>
<feature type="coiled-coil region" evidence="25">
    <location>
        <begin position="563"/>
        <end position="671"/>
    </location>
</feature>
<reference evidence="30" key="2">
    <citation type="submission" date="2025-09" db="UniProtKB">
        <authorList>
            <consortium name="Ensembl"/>
        </authorList>
    </citation>
    <scope>IDENTIFICATION</scope>
</reference>
<feature type="region of interest" description="Disordered" evidence="26">
    <location>
        <begin position="1934"/>
        <end position="1963"/>
    </location>
</feature>
<evidence type="ECO:0000256" key="10">
    <source>
        <dbReference type="ARBA" id="ARBA00022490"/>
    </source>
</evidence>
<evidence type="ECO:0000256" key="6">
    <source>
        <dbReference type="ARBA" id="ARBA00005274"/>
    </source>
</evidence>
<evidence type="ECO:0000256" key="25">
    <source>
        <dbReference type="SAM" id="Coils"/>
    </source>
</evidence>
<feature type="coiled-coil region" evidence="25">
    <location>
        <begin position="324"/>
        <end position="410"/>
    </location>
</feature>
<evidence type="ECO:0000256" key="1">
    <source>
        <dbReference type="ARBA" id="ARBA00004186"/>
    </source>
</evidence>
<feature type="region of interest" description="Disordered" evidence="26">
    <location>
        <begin position="1654"/>
        <end position="1800"/>
    </location>
</feature>
<keyword evidence="9" id="KW-0158">Chromosome</keyword>
<evidence type="ECO:0000256" key="7">
    <source>
        <dbReference type="ARBA" id="ARBA00019789"/>
    </source>
</evidence>
<evidence type="ECO:0000256" key="15">
    <source>
        <dbReference type="ARBA" id="ARBA00022927"/>
    </source>
</evidence>
<feature type="region of interest" description="Disordered" evidence="26">
    <location>
        <begin position="523"/>
        <end position="549"/>
    </location>
</feature>
<keyword evidence="17 25" id="KW-0175">Coiled coil</keyword>
<dbReference type="GO" id="GO:0005819">
    <property type="term" value="C:spindle"/>
    <property type="evidence" value="ECO:0007669"/>
    <property type="project" value="UniProtKB-SubCell"/>
</dbReference>
<evidence type="ECO:0000256" key="5">
    <source>
        <dbReference type="ARBA" id="ARBA00004629"/>
    </source>
</evidence>
<feature type="region of interest" description="Disordered" evidence="26">
    <location>
        <begin position="1472"/>
        <end position="1590"/>
    </location>
</feature>
<evidence type="ECO:0000256" key="26">
    <source>
        <dbReference type="SAM" id="MobiDB-lite"/>
    </source>
</evidence>
<evidence type="ECO:0000256" key="23">
    <source>
        <dbReference type="ARBA" id="ARBA00023328"/>
    </source>
</evidence>
<feature type="domain" description="Nucleoprotein TPR/MLP1-2" evidence="27">
    <location>
        <begin position="949"/>
        <end position="1044"/>
    </location>
</feature>
<keyword evidence="20" id="KW-0206">Cytoskeleton</keyword>
<evidence type="ECO:0000256" key="2">
    <source>
        <dbReference type="ARBA" id="ARBA00004335"/>
    </source>
</evidence>
<feature type="coiled-coil region" evidence="25">
    <location>
        <begin position="974"/>
        <end position="1047"/>
    </location>
</feature>
<accession>A0A7N9AYU5</accession>
<dbReference type="Proteomes" id="UP000261640">
    <property type="component" value="Unplaced"/>
</dbReference>
<keyword evidence="23" id="KW-0137">Centromere</keyword>
<keyword evidence="12" id="KW-0498">Mitosis</keyword>
<sequence>MAAVLLQEFEASELSKLPKTIQNKLEKVLSDQQYEIDSLKAQQEQFRVDSGELLAVILIASGAQHAFGEGSKVKTCMLLYKQSYGGLLFQYREKRMEQEKELLQSQTSWLNEELKAKSEELLSLSRQKGNEILQLKCTLENKEDEASLFSLFTLASLKTSNENLQRQNEDMISKLKEVKEQQTTMEDKFRNELNANIKLSNLYKVSTADSEAKSEELGRAVEELHKLLKDAGEANKVLEERLQEMNGATDKTVAELKERIQGLEKELDNANELLSSSKLRGHLSFPVFVSLISILYTAYVESQEQLQLERLENKRVNKYLDDIVKEVEAKAPILKRQRDEHERMQKSVASLSAKLEQALKEVERLQKETDEANKRSSLLERDNQRSELQLADMAQQVRVLLMELEEARGNHVVQEEEVSSVDVSSTSEVISQHLVTFRSVEELQKQNQRLLVALRELSDAQEREEFEATGSKYLERSLEKAQAELESLKEQRSQQIKMSESIVRQRDMYRVLLAQATGVSFPQQGAPSEEFSLTSTPRRSPAATPTSGTPTALVSMATESHEAVEAKAALRQLQEVFSTYKKERVESDKALMEQNEKLQEQLSDLRSQNAKISTQLEFASKRYEMLQDNVEGYRKEIASLREKEQKMAAAVQKHEQTIHTLNEDLRAAKEKFTIGQAESLRKERDMLKLVESRLMQEKETMQSQQQSQNLLLTNLQAIQASLERSETDTRQRLNSQLEKQEREICQLQKRLENEVEQRHLQSRNQEIQLMEAKRQLETQSSLHQKTKELLNTAELELNTLRLQQGSSEEHHTLSLQGSDQDREDLQGRLRLAESRAEELAESLRAATSSMEQYRAMAQSLEESLDKEKQVTEQARSSIEAHMKETEEHQHRLEEKLLEVEKEKQGLEEQKRKELESLEEQSSSDYGFKQIIKFSNLNINNNEVPFSISKAKLAAEAQDKYEREMMLHAADIGAMQAAKAQAQQANELKHQLEEKVQRISAELLEARVSWEEQEKILKEEMSKIENRCEELQRQNILLHEQIQTMSSKMADNLQRAASESAMNISLSEEGKSQDQVLEILRFVRREKELAESRFEVAQGESLRYRLRVEHLERELKEVQDSLSAARERMQVTAKTLAQHDELMKKTETMSILMETNKMLREEKDKMEQDLQQAQDKVQKLESDILPLQQANSELSEKSGMLQAEKKILEEEIKRWKARTQHLVSQQKDSDPEEYKRLHSEKEAHLKRIQQLTEESTRLKAEVLRTNNLTTSLQSQIQSLRDNMRTLTDERNTLKKEMDTKNQEIIEKMRTITQVKKIGRRYKTQYDELKLEHDKVRAAEGPSQEEEARQASVQELQSLKESLNQAEARAKELEGQVENINKVVSERETEVRNAQEQSSRLQTELTRLRQELQDKASQEETLRQQMTDKDEKTRKVIVSAKQKISQLVGTKVQLQKENEELKQQREELEVRVSALKSQYEGRLSRQERELRDLRGHQDRQEQRDEPPEAGPSKTQEQQRTTEPRQISLKTTPAADRGSASTSEPPTANIKPTPVVATASKQPVNPGNKPTPRASIRPMITPAPVPTPTPTATVMPTTQVETQEAMQSTEGPPVEHVTVYGSASGSVRSASPNVQTTLASPMLTVQQTQTQATAFVQPTQQQSMTHTEPANQEPPTMVIETTPSSQMEWPSTSSASAVFGTVSATPGTSSMSKRPREEEESTMVTDTESTQEDTSRAPIPKKLRIIQRVGPEVRKGDYDEEEEEEDEEEEEEDEDEEEDEGGMGEEGEDSNEGSGDGNEAYEGEDTEFTMTNLMGFCLFECFLLVEGSTMEAFSTEQPITSSGTRMPQSPRRPTQQLPPRLNIHPAPASELGPPAQRIPVRRQSVGRVPQLTPGVPGSAQHFFDDDDRMVPSTPTLVVPHRSDGFDQAIHSPQVAGVPRFRFGPSEDMPQTSSSSHSDLGQLASQGGLGLYESPLFLASHEEESGGRSVPTTPLQVAAPVTVFSEVAQSDTTEHAAQSVPMVSTSTPSLVVPGSASTGEERDSVFLESDTDR</sequence>
<dbReference type="GO" id="GO:0034399">
    <property type="term" value="C:nuclear periphery"/>
    <property type="evidence" value="ECO:0007669"/>
    <property type="project" value="UniProtKB-ARBA"/>
</dbReference>
<evidence type="ECO:0000259" key="27">
    <source>
        <dbReference type="Pfam" id="PF07926"/>
    </source>
</evidence>
<evidence type="ECO:0000256" key="12">
    <source>
        <dbReference type="ARBA" id="ARBA00022776"/>
    </source>
</evidence>
<proteinExistence type="inferred from homology"/>
<feature type="domain" description="Nucleoprotein TPR/MPL1" evidence="28">
    <location>
        <begin position="89"/>
        <end position="167"/>
    </location>
</feature>
<dbReference type="PANTHER" id="PTHR18898:SF4">
    <property type="entry name" value="NUCLEOPROTEIN TPR"/>
    <property type="match status" value="1"/>
</dbReference>
<dbReference type="GO" id="GO:0000776">
    <property type="term" value="C:kinetochore"/>
    <property type="evidence" value="ECO:0007669"/>
    <property type="project" value="UniProtKB-KW"/>
</dbReference>
<reference evidence="30" key="1">
    <citation type="submission" date="2025-08" db="UniProtKB">
        <authorList>
            <consortium name="Ensembl"/>
        </authorList>
    </citation>
    <scope>IDENTIFICATION</scope>
</reference>
<evidence type="ECO:0000256" key="19">
    <source>
        <dbReference type="ARBA" id="ARBA00023136"/>
    </source>
</evidence>
<keyword evidence="18" id="KW-0906">Nuclear pore complex</keyword>
<evidence type="ECO:0000256" key="3">
    <source>
        <dbReference type="ARBA" id="ARBA00004567"/>
    </source>
</evidence>
<dbReference type="GO" id="GO:0051301">
    <property type="term" value="P:cell division"/>
    <property type="evidence" value="ECO:0007669"/>
    <property type="project" value="UniProtKB-KW"/>
</dbReference>
<feature type="region of interest" description="Disordered" evidence="26">
    <location>
        <begin position="857"/>
        <end position="876"/>
    </location>
</feature>
<feature type="compositionally biased region" description="Basic and acidic residues" evidence="26">
    <location>
        <begin position="2035"/>
        <end position="2049"/>
    </location>
</feature>
<feature type="compositionally biased region" description="Low complexity" evidence="26">
    <location>
        <begin position="540"/>
        <end position="549"/>
    </location>
</feature>
<keyword evidence="13" id="KW-0509">mRNA transport</keyword>
<dbReference type="InterPro" id="IPR057974">
    <property type="entry name" value="NUA/TPR/MLP1-2-like_dom"/>
</dbReference>
<evidence type="ECO:0000256" key="11">
    <source>
        <dbReference type="ARBA" id="ARBA00022618"/>
    </source>
</evidence>
<dbReference type="Pfam" id="PF07926">
    <property type="entry name" value="TPR_MLP1_2"/>
    <property type="match status" value="1"/>
</dbReference>
<keyword evidence="22" id="KW-0131">Cell cycle</keyword>
<keyword evidence="19" id="KW-0472">Membrane</keyword>
<keyword evidence="31" id="KW-1185">Reference proteome</keyword>
<name>A0A7N9AYU5_9TELE</name>
<evidence type="ECO:0000313" key="30">
    <source>
        <dbReference type="Ensembl" id="ENSMAMP00000056803.1"/>
    </source>
</evidence>
<keyword evidence="8" id="KW-0813">Transport</keyword>
<dbReference type="InterPro" id="IPR012929">
    <property type="entry name" value="Nucleoprot-TPR/MLP1-2_dom"/>
</dbReference>
<feature type="region of interest" description="Disordered" evidence="26">
    <location>
        <begin position="2005"/>
        <end position="2049"/>
    </location>
</feature>
<organism evidence="30 31">
    <name type="scientific">Mastacembelus armatus</name>
    <name type="common">zig-zag eel</name>
    <dbReference type="NCBI Taxonomy" id="205130"/>
    <lineage>
        <taxon>Eukaryota</taxon>
        <taxon>Metazoa</taxon>
        <taxon>Chordata</taxon>
        <taxon>Craniata</taxon>
        <taxon>Vertebrata</taxon>
        <taxon>Euteleostomi</taxon>
        <taxon>Actinopterygii</taxon>
        <taxon>Neopterygii</taxon>
        <taxon>Teleostei</taxon>
        <taxon>Neoteleostei</taxon>
        <taxon>Acanthomorphata</taxon>
        <taxon>Anabantaria</taxon>
        <taxon>Synbranchiformes</taxon>
        <taxon>Mastacembelidae</taxon>
        <taxon>Mastacembelus</taxon>
    </lineage>
</organism>
<feature type="compositionally biased region" description="Polar residues" evidence="26">
    <location>
        <begin position="1831"/>
        <end position="1843"/>
    </location>
</feature>
<protein>
    <recommendedName>
        <fullName evidence="7">Nucleoprotein TPR</fullName>
    </recommendedName>
    <alternativeName>
        <fullName evidence="24">NPC-associated intranuclear protein</fullName>
    </alternativeName>
</protein>
<feature type="coiled-coil region" evidence="25">
    <location>
        <begin position="440"/>
        <end position="498"/>
    </location>
</feature>
<dbReference type="Gene3D" id="1.10.287.1490">
    <property type="match status" value="1"/>
</dbReference>
<feature type="compositionally biased region" description="Low complexity" evidence="26">
    <location>
        <begin position="1844"/>
        <end position="1857"/>
    </location>
</feature>
<dbReference type="InterPro" id="IPR057577">
    <property type="entry name" value="Nucleoprot-TPR/MLP1_dom"/>
</dbReference>
<evidence type="ECO:0000256" key="21">
    <source>
        <dbReference type="ARBA" id="ARBA00023242"/>
    </source>
</evidence>
<evidence type="ECO:0000256" key="17">
    <source>
        <dbReference type="ARBA" id="ARBA00023054"/>
    </source>
</evidence>
<evidence type="ECO:0000256" key="22">
    <source>
        <dbReference type="ARBA" id="ARBA00023306"/>
    </source>
</evidence>
<keyword evidence="21" id="KW-0539">Nucleus</keyword>
<feature type="coiled-coil region" evidence="25">
    <location>
        <begin position="221"/>
        <end position="280"/>
    </location>
</feature>
<dbReference type="PANTHER" id="PTHR18898">
    <property type="entry name" value="NUCLEOPROTEIN TPR-RELATED"/>
    <property type="match status" value="1"/>
</dbReference>
<dbReference type="GO" id="GO:0017056">
    <property type="term" value="F:structural constituent of nuclear pore"/>
    <property type="evidence" value="ECO:0007669"/>
    <property type="project" value="TreeGrafter"/>
</dbReference>
<feature type="domain" description="NUA/TPR/MLP1-2-like" evidence="29">
    <location>
        <begin position="369"/>
        <end position="465"/>
    </location>
</feature>
<dbReference type="GO" id="GO:1901673">
    <property type="term" value="P:regulation of mitotic spindle assembly"/>
    <property type="evidence" value="ECO:0007669"/>
    <property type="project" value="TreeGrafter"/>
</dbReference>
<evidence type="ECO:0000256" key="8">
    <source>
        <dbReference type="ARBA" id="ARBA00022448"/>
    </source>
</evidence>
<keyword evidence="10" id="KW-0963">Cytoplasm</keyword>
<dbReference type="FunFam" id="1.10.287.1490:FF:000004">
    <property type="entry name" value="nucleoprotein TPR isoform X2"/>
    <property type="match status" value="1"/>
</dbReference>
<feature type="coiled-coil region" evidence="25">
    <location>
        <begin position="1100"/>
        <end position="1302"/>
    </location>
</feature>
<comment type="subcellular location">
    <subcellularLocation>
        <location evidence="5">Chromosome</location>
        <location evidence="5">Centromere</location>
        <location evidence="5">Kinetochore</location>
    </subcellularLocation>
    <subcellularLocation>
        <location evidence="1">Cytoplasm</location>
        <location evidence="1">Cytoskeleton</location>
        <location evidence="1">Spindle</location>
    </subcellularLocation>
    <subcellularLocation>
        <location evidence="2">Nucleus membrane</location>
        <topology evidence="2">Peripheral membrane protein</topology>
        <orientation evidence="2">Cytoplasmic side</orientation>
    </subcellularLocation>
    <subcellularLocation>
        <location evidence="4">Nucleus membrane</location>
        <topology evidence="4">Peripheral membrane protein</topology>
        <orientation evidence="4">Nucleoplasmic side</orientation>
    </subcellularLocation>
    <subcellularLocation>
        <location evidence="3">Nucleus</location>
        <location evidence="3">Nuclear pore complex</location>
    </subcellularLocation>
</comment>
<dbReference type="GeneTree" id="ENSGT00730000111014"/>
<evidence type="ECO:0000256" key="14">
    <source>
        <dbReference type="ARBA" id="ARBA00022838"/>
    </source>
</evidence>
<dbReference type="GO" id="GO:0005643">
    <property type="term" value="C:nuclear pore"/>
    <property type="evidence" value="ECO:0007669"/>
    <property type="project" value="UniProtKB-SubCell"/>
</dbReference>
<feature type="compositionally biased region" description="Acidic residues" evidence="26">
    <location>
        <begin position="1755"/>
        <end position="1788"/>
    </location>
</feature>
<evidence type="ECO:0000313" key="31">
    <source>
        <dbReference type="Proteomes" id="UP000261640"/>
    </source>
</evidence>
<feature type="region of interest" description="Disordered" evidence="26">
    <location>
        <begin position="1831"/>
        <end position="1857"/>
    </location>
</feature>
<feature type="compositionally biased region" description="Basic and acidic residues" evidence="26">
    <location>
        <begin position="1480"/>
        <end position="1504"/>
    </location>
</feature>
<dbReference type="Pfam" id="PF25785">
    <property type="entry name" value="TPR"/>
    <property type="match status" value="1"/>
</dbReference>